<proteinExistence type="predicted"/>
<keyword evidence="1" id="KW-0732">Signal</keyword>
<keyword evidence="3" id="KW-1185">Reference proteome</keyword>
<dbReference type="EMBL" id="SDPP02000001">
    <property type="protein sequence ID" value="KAA1380438.1"/>
    <property type="molecule type" value="Genomic_DNA"/>
</dbReference>
<dbReference type="AlphaFoldDB" id="A0A641AU98"/>
<dbReference type="RefSeq" id="WP_129180901.1">
    <property type="nucleotide sequence ID" value="NZ_JAGIOG010000001.1"/>
</dbReference>
<feature type="signal peptide" evidence="1">
    <location>
        <begin position="1"/>
        <end position="24"/>
    </location>
</feature>
<gene>
    <name evidence="2" type="ORF">ESP62_004460</name>
</gene>
<feature type="chain" id="PRO_5039509321" evidence="1">
    <location>
        <begin position="25"/>
        <end position="289"/>
    </location>
</feature>
<evidence type="ECO:0000256" key="1">
    <source>
        <dbReference type="SAM" id="SignalP"/>
    </source>
</evidence>
<dbReference type="Proteomes" id="UP001515100">
    <property type="component" value="Unassembled WGS sequence"/>
</dbReference>
<evidence type="ECO:0000313" key="3">
    <source>
        <dbReference type="Proteomes" id="UP001515100"/>
    </source>
</evidence>
<organism evidence="2 3">
    <name type="scientific">Aeromicrobium fastidiosum</name>
    <dbReference type="NCBI Taxonomy" id="52699"/>
    <lineage>
        <taxon>Bacteria</taxon>
        <taxon>Bacillati</taxon>
        <taxon>Actinomycetota</taxon>
        <taxon>Actinomycetes</taxon>
        <taxon>Propionibacteriales</taxon>
        <taxon>Nocardioidaceae</taxon>
        <taxon>Aeromicrobium</taxon>
    </lineage>
</organism>
<name>A0A641AU98_9ACTN</name>
<evidence type="ECO:0000313" key="2">
    <source>
        <dbReference type="EMBL" id="KAA1380438.1"/>
    </source>
</evidence>
<sequence>MRPSALTRSAIAVATLSLGSLALAAVPAQADTPSGISRDMVLTAAAGVRATPPGTGTVLFGDAKGYGSAANRALKAMVNRVCVTDPDGPELSLGFIAGAAAPGGSTDGVVVSAYILNIEASSSSGSEAGRVCSFGVLAPVGLRSVLTGTAALTGAPAVAVSGDVFATPASNIAFGPSSPEPSTGTPTFTASGNAIQSNVVKVKDKKTTSQKKAAKVKYDKRLKAAKKAYKKALDKAGSSKSKAAKAAWTAKKKAAKAAYRYAIAGYKLVTQKVNSPFSISAKSTPPPAP</sequence>
<reference evidence="2" key="1">
    <citation type="submission" date="2019-09" db="EMBL/GenBank/DDBJ databases">
        <authorList>
            <person name="Li J."/>
        </authorList>
    </citation>
    <scope>NUCLEOTIDE SEQUENCE [LARGE SCALE GENOMIC DNA]</scope>
    <source>
        <strain evidence="2">NRBC 14897</strain>
    </source>
</reference>
<protein>
    <submittedName>
        <fullName evidence="2">Uncharacterized protein</fullName>
    </submittedName>
</protein>
<accession>A0A641AU98</accession>
<comment type="caution">
    <text evidence="2">The sequence shown here is derived from an EMBL/GenBank/DDBJ whole genome shotgun (WGS) entry which is preliminary data.</text>
</comment>